<dbReference type="EMBL" id="CAEZYR010000007">
    <property type="protein sequence ID" value="CAB4729190.1"/>
    <property type="molecule type" value="Genomic_DNA"/>
</dbReference>
<reference evidence="5" key="1">
    <citation type="submission" date="2020-05" db="EMBL/GenBank/DDBJ databases">
        <authorList>
            <person name="Chiriac C."/>
            <person name="Salcher M."/>
            <person name="Ghai R."/>
            <person name="Kavagutti S V."/>
        </authorList>
    </citation>
    <scope>NUCLEOTIDE SEQUENCE</scope>
</reference>
<accession>A0A6J7RG17</accession>
<evidence type="ECO:0000313" key="3">
    <source>
        <dbReference type="EMBL" id="CAB4729190.1"/>
    </source>
</evidence>
<evidence type="ECO:0000313" key="5">
    <source>
        <dbReference type="EMBL" id="CAB5027702.1"/>
    </source>
</evidence>
<sequence length="117" mass="13403">MTDHVSNRGVPGTDPLPPPPLYTGPPPSADAVRDDPGFRHFLRFIGIWLLMGLLTYVLVGVIWHMFALSSTGRRKRDILMYCVPVWGAIVGWQTLWRYTSRNVYWSVRSDRPSKTLF</sequence>
<keyword evidence="2" id="KW-0472">Membrane</keyword>
<dbReference type="EMBL" id="CAFBOS010000332">
    <property type="protein sequence ID" value="CAB5027702.1"/>
    <property type="molecule type" value="Genomic_DNA"/>
</dbReference>
<organism evidence="5">
    <name type="scientific">freshwater metagenome</name>
    <dbReference type="NCBI Taxonomy" id="449393"/>
    <lineage>
        <taxon>unclassified sequences</taxon>
        <taxon>metagenomes</taxon>
        <taxon>ecological metagenomes</taxon>
    </lineage>
</organism>
<evidence type="ECO:0000256" key="2">
    <source>
        <dbReference type="SAM" id="Phobius"/>
    </source>
</evidence>
<evidence type="ECO:0000256" key="1">
    <source>
        <dbReference type="SAM" id="MobiDB-lite"/>
    </source>
</evidence>
<feature type="region of interest" description="Disordered" evidence="1">
    <location>
        <begin position="1"/>
        <end position="30"/>
    </location>
</feature>
<proteinExistence type="predicted"/>
<feature type="compositionally biased region" description="Pro residues" evidence="1">
    <location>
        <begin position="14"/>
        <end position="28"/>
    </location>
</feature>
<feature type="transmembrane region" description="Helical" evidence="2">
    <location>
        <begin position="45"/>
        <end position="66"/>
    </location>
</feature>
<protein>
    <submittedName>
        <fullName evidence="5">Unannotated protein</fullName>
    </submittedName>
</protein>
<keyword evidence="2" id="KW-0812">Transmembrane</keyword>
<dbReference type="AlphaFoldDB" id="A0A6J7RG17"/>
<gene>
    <name evidence="3" type="ORF">UFOPK2754_00356</name>
    <name evidence="4" type="ORF">UFOPK3543_02922</name>
    <name evidence="5" type="ORF">UFOPK3967_03183</name>
</gene>
<name>A0A6J7RG17_9ZZZZ</name>
<feature type="transmembrane region" description="Helical" evidence="2">
    <location>
        <begin position="78"/>
        <end position="96"/>
    </location>
</feature>
<evidence type="ECO:0000313" key="4">
    <source>
        <dbReference type="EMBL" id="CAB4935413.1"/>
    </source>
</evidence>
<keyword evidence="2" id="KW-1133">Transmembrane helix</keyword>
<dbReference type="EMBL" id="CAFBMH010000174">
    <property type="protein sequence ID" value="CAB4935413.1"/>
    <property type="molecule type" value="Genomic_DNA"/>
</dbReference>